<dbReference type="EMBL" id="ML986489">
    <property type="protein sequence ID" value="KAF2277740.1"/>
    <property type="molecule type" value="Genomic_DNA"/>
</dbReference>
<dbReference type="Pfam" id="PF00667">
    <property type="entry name" value="FAD_binding_1"/>
    <property type="match status" value="1"/>
</dbReference>
<dbReference type="OrthoDB" id="1856718at2759"/>
<dbReference type="InterPro" id="IPR001094">
    <property type="entry name" value="Flavdoxin-like"/>
</dbReference>
<dbReference type="EC" id="1.18.1.-" evidence="9"/>
<dbReference type="InterPro" id="IPR028879">
    <property type="entry name" value="NDOR1"/>
</dbReference>
<dbReference type="HAMAP" id="MF_03178">
    <property type="entry name" value="NDOR1"/>
    <property type="match status" value="1"/>
</dbReference>
<dbReference type="FunFam" id="3.40.50.80:FF:000030">
    <property type="entry name" value="NADPH-dependent diflavin oxidoreductase 1"/>
    <property type="match status" value="1"/>
</dbReference>
<evidence type="ECO:0000256" key="2">
    <source>
        <dbReference type="ARBA" id="ARBA00001974"/>
    </source>
</evidence>
<dbReference type="Proteomes" id="UP000800097">
    <property type="component" value="Unassembled WGS sequence"/>
</dbReference>
<reference evidence="12" key="1">
    <citation type="journal article" date="2020" name="Stud. Mycol.">
        <title>101 Dothideomycetes genomes: a test case for predicting lifestyles and emergence of pathogens.</title>
        <authorList>
            <person name="Haridas S."/>
            <person name="Albert R."/>
            <person name="Binder M."/>
            <person name="Bloem J."/>
            <person name="Labutti K."/>
            <person name="Salamov A."/>
            <person name="Andreopoulos B."/>
            <person name="Baker S."/>
            <person name="Barry K."/>
            <person name="Bills G."/>
            <person name="Bluhm B."/>
            <person name="Cannon C."/>
            <person name="Castanera R."/>
            <person name="Culley D."/>
            <person name="Daum C."/>
            <person name="Ezra D."/>
            <person name="Gonzalez J."/>
            <person name="Henrissat B."/>
            <person name="Kuo A."/>
            <person name="Liang C."/>
            <person name="Lipzen A."/>
            <person name="Lutzoni F."/>
            <person name="Magnuson J."/>
            <person name="Mondo S."/>
            <person name="Nolan M."/>
            <person name="Ohm R."/>
            <person name="Pangilinan J."/>
            <person name="Park H.-J."/>
            <person name="Ramirez L."/>
            <person name="Alfaro M."/>
            <person name="Sun H."/>
            <person name="Tritt A."/>
            <person name="Yoshinaga Y."/>
            <person name="Zwiers L.-H."/>
            <person name="Turgeon B."/>
            <person name="Goodwin S."/>
            <person name="Spatafora J."/>
            <person name="Crous P."/>
            <person name="Grigoriev I."/>
        </authorList>
    </citation>
    <scope>NUCLEOTIDE SEQUENCE</scope>
    <source>
        <strain evidence="12">CBS 379.55</strain>
    </source>
</reference>
<evidence type="ECO:0000313" key="13">
    <source>
        <dbReference type="Proteomes" id="UP000800097"/>
    </source>
</evidence>
<keyword evidence="3 9" id="KW-0963">Cytoplasm</keyword>
<keyword evidence="7 9" id="KW-0521">NADP</keyword>
<feature type="binding site" evidence="9">
    <location>
        <begin position="547"/>
        <end position="548"/>
    </location>
    <ligand>
        <name>NADP(+)</name>
        <dbReference type="ChEBI" id="CHEBI:58349"/>
    </ligand>
</feature>
<dbReference type="InterPro" id="IPR008254">
    <property type="entry name" value="Flavodoxin/NO_synth"/>
</dbReference>
<dbReference type="SUPFAM" id="SSF63380">
    <property type="entry name" value="Riboflavin synthase domain-like"/>
    <property type="match status" value="1"/>
</dbReference>
<comment type="cofactor">
    <cofactor evidence="1 9">
        <name>FMN</name>
        <dbReference type="ChEBI" id="CHEBI:58210"/>
    </cofactor>
</comment>
<evidence type="ECO:0000313" key="12">
    <source>
        <dbReference type="EMBL" id="KAF2277740.1"/>
    </source>
</evidence>
<dbReference type="GO" id="GO:0010181">
    <property type="term" value="F:FMN binding"/>
    <property type="evidence" value="ECO:0007669"/>
    <property type="project" value="UniProtKB-UniRule"/>
</dbReference>
<feature type="binding site" evidence="9">
    <location>
        <begin position="440"/>
        <end position="443"/>
    </location>
    <ligand>
        <name>FAD</name>
        <dbReference type="ChEBI" id="CHEBI:57692"/>
    </ligand>
</feature>
<evidence type="ECO:0000256" key="7">
    <source>
        <dbReference type="ARBA" id="ARBA00022857"/>
    </source>
</evidence>
<feature type="binding site" evidence="9">
    <location>
        <begin position="400"/>
        <end position="403"/>
    </location>
    <ligand>
        <name>FAD</name>
        <dbReference type="ChEBI" id="CHEBI:57692"/>
    </ligand>
</feature>
<dbReference type="FunFam" id="1.20.990.10:FF:000013">
    <property type="entry name" value="NADPH-dependent diflavin oxidoreductase 1"/>
    <property type="match status" value="1"/>
</dbReference>
<dbReference type="Pfam" id="PF00175">
    <property type="entry name" value="NAD_binding_1"/>
    <property type="match status" value="1"/>
</dbReference>
<dbReference type="InterPro" id="IPR029039">
    <property type="entry name" value="Flavoprotein-like_sf"/>
</dbReference>
<dbReference type="GO" id="GO:0160246">
    <property type="term" value="F:NADPH-iron-sulfur [2Fe-2S] protein oxidoreductase activity"/>
    <property type="evidence" value="ECO:0007669"/>
    <property type="project" value="InterPro"/>
</dbReference>
<evidence type="ECO:0000256" key="5">
    <source>
        <dbReference type="ARBA" id="ARBA00022643"/>
    </source>
</evidence>
<dbReference type="PRINTS" id="PR00369">
    <property type="entry name" value="FLAVODOXIN"/>
</dbReference>
<comment type="similarity">
    <text evidence="9">Belongs to the NADPH-dependent diflavin oxidoreductase NDOR1 family.</text>
</comment>
<dbReference type="GO" id="GO:0016226">
    <property type="term" value="P:iron-sulfur cluster assembly"/>
    <property type="evidence" value="ECO:0007669"/>
    <property type="project" value="UniProtKB-UniRule"/>
</dbReference>
<dbReference type="Gene3D" id="1.20.990.10">
    <property type="entry name" value="NADPH-cytochrome p450 Reductase, Chain A, domain 3"/>
    <property type="match status" value="1"/>
</dbReference>
<evidence type="ECO:0000259" key="11">
    <source>
        <dbReference type="PROSITE" id="PS51384"/>
    </source>
</evidence>
<dbReference type="InterPro" id="IPR039261">
    <property type="entry name" value="FNR_nucleotide-bd"/>
</dbReference>
<feature type="binding site" evidence="9">
    <location>
        <position position="370"/>
    </location>
    <ligand>
        <name>FAD</name>
        <dbReference type="ChEBI" id="CHEBI:57692"/>
    </ligand>
</feature>
<feature type="domain" description="FAD-binding FR-type" evidence="11">
    <location>
        <begin position="218"/>
        <end position="470"/>
    </location>
</feature>
<dbReference type="PANTHER" id="PTHR19384:SF10">
    <property type="entry name" value="NADPH-DEPENDENT DIFLAVIN OXIDOREDUCTASE 1"/>
    <property type="match status" value="1"/>
</dbReference>
<feature type="binding site" evidence="9">
    <location>
        <position position="482"/>
    </location>
    <ligand>
        <name>NADP(+)</name>
        <dbReference type="ChEBI" id="CHEBI:58349"/>
    </ligand>
</feature>
<comment type="catalytic activity">
    <reaction evidence="9">
        <text>2 oxidized [2Fe-2S]-[protein] + NADPH = 2 reduced [2Fe-2S]-[protein] + NADP(+) + H(+)</text>
        <dbReference type="Rhea" id="RHEA:67716"/>
        <dbReference type="Rhea" id="RHEA-COMP:17327"/>
        <dbReference type="Rhea" id="RHEA-COMP:17328"/>
        <dbReference type="ChEBI" id="CHEBI:15378"/>
        <dbReference type="ChEBI" id="CHEBI:33737"/>
        <dbReference type="ChEBI" id="CHEBI:33738"/>
        <dbReference type="ChEBI" id="CHEBI:57783"/>
        <dbReference type="ChEBI" id="CHEBI:58349"/>
    </reaction>
</comment>
<dbReference type="InterPro" id="IPR023173">
    <property type="entry name" value="NADPH_Cyt_P450_Rdtase_alpha"/>
</dbReference>
<dbReference type="SUPFAM" id="SSF52218">
    <property type="entry name" value="Flavoproteins"/>
    <property type="match status" value="1"/>
</dbReference>
<dbReference type="Pfam" id="PF00258">
    <property type="entry name" value="Flavodoxin_1"/>
    <property type="match status" value="1"/>
</dbReference>
<proteinExistence type="inferred from homology"/>
<keyword evidence="5 9" id="KW-0288">FMN</keyword>
<keyword evidence="13" id="KW-1185">Reference proteome</keyword>
<feature type="binding site" evidence="9">
    <location>
        <begin position="101"/>
        <end position="110"/>
    </location>
    <ligand>
        <name>FMN</name>
        <dbReference type="ChEBI" id="CHEBI:58210"/>
    </ligand>
</feature>
<evidence type="ECO:0000256" key="9">
    <source>
        <dbReference type="HAMAP-Rule" id="MF_03178"/>
    </source>
</evidence>
<dbReference type="GO" id="GO:0050660">
    <property type="term" value="F:flavin adenine dinucleotide binding"/>
    <property type="evidence" value="ECO:0007669"/>
    <property type="project" value="UniProtKB-UniRule"/>
</dbReference>
<feature type="binding site" evidence="9">
    <location>
        <begin position="16"/>
        <end position="21"/>
    </location>
    <ligand>
        <name>FMN</name>
        <dbReference type="ChEBI" id="CHEBI:58210"/>
    </ligand>
</feature>
<evidence type="ECO:0000256" key="4">
    <source>
        <dbReference type="ARBA" id="ARBA00022630"/>
    </source>
</evidence>
<dbReference type="InterPro" id="IPR003097">
    <property type="entry name" value="CysJ-like_FAD-binding"/>
</dbReference>
<protein>
    <recommendedName>
        <fullName evidence="9">NADPH-dependent diflavin oxidoreductase 1</fullName>
        <ecNumber evidence="9">1.18.1.-</ecNumber>
    </recommendedName>
    <alternativeName>
        <fullName evidence="9">NADPH-dependent FMN and FAD-containing oxidoreductase</fullName>
    </alternativeName>
</protein>
<evidence type="ECO:0000256" key="6">
    <source>
        <dbReference type="ARBA" id="ARBA00022827"/>
    </source>
</evidence>
<dbReference type="SUPFAM" id="SSF52343">
    <property type="entry name" value="Ferredoxin reductase-like, C-terminal NADP-linked domain"/>
    <property type="match status" value="1"/>
</dbReference>
<dbReference type="InterPro" id="IPR001709">
    <property type="entry name" value="Flavoprot_Pyr_Nucl_cyt_Rdtase"/>
</dbReference>
<dbReference type="GO" id="GO:0005829">
    <property type="term" value="C:cytosol"/>
    <property type="evidence" value="ECO:0007669"/>
    <property type="project" value="TreeGrafter"/>
</dbReference>
<dbReference type="AlphaFoldDB" id="A0A6A6JM46"/>
<feature type="binding site" evidence="9">
    <location>
        <begin position="63"/>
        <end position="66"/>
    </location>
    <ligand>
        <name>FMN</name>
        <dbReference type="ChEBI" id="CHEBI:58210"/>
    </ligand>
</feature>
<sequence>MGSSLQGRRALVVYGSETGNAQDIAEELGRIAERLRFDTDVAELNAISLRQLLQYSVVLISISTTGQGELPQNSQIFWRALRSTRLRPGCLHQVHFASFGLGDSSYPKFNWAHRKLYNRLVQLGAQPVCDRAEADEQHPDGVDGAFASWSPKLRQRLLEEYPLPHGIHPIPDHVLLDPKWLLEVAEQESVQSEQQDVQISVTSDHAADLPPANLLHIHNGLTATVVSNNRLTPNTHWQDVRHLQFDLPGHHPYVPGDVLTIYPKNFPSDVNHFLEIMKWTSIADVPLKFTPTSTNTSNTHPPLPHVSLNDINITLRTLLTDHLDIMSIPRRSFFAHLAHFTTDEFQRDRLLEFTNPEYIDELYDYTTRPRRSILEVLQEFETVKIPWQRVCSIIPAMRGRQFSIASAYPGSPNTSDDRTRIELLVAIVKYRTVIKRIRQGVCTRYIASLQPGQEITVTLHKGGLGVAKAETERPVVMIGPGTGVAPMRALIHKRKYWRQELGIDGAAASKDLLFFGCRNAGADFFFKGEWEALREEGVPLDVFAAFSRDQREKVYVQDLVRKQGQRVYDALANKGGFVYICGSSGKMPQAVREALIEAFQTHGQLSREDAEAYLAAMEKSGRYRQETW</sequence>
<dbReference type="PANTHER" id="PTHR19384">
    <property type="entry name" value="NITRIC OXIDE SYNTHASE-RELATED"/>
    <property type="match status" value="1"/>
</dbReference>
<accession>A0A6A6JM46</accession>
<dbReference type="PROSITE" id="PS51384">
    <property type="entry name" value="FAD_FR"/>
    <property type="match status" value="1"/>
</dbReference>
<evidence type="ECO:0000256" key="3">
    <source>
        <dbReference type="ARBA" id="ARBA00022490"/>
    </source>
</evidence>
<dbReference type="PRINTS" id="PR00371">
    <property type="entry name" value="FPNCR"/>
</dbReference>
<comment type="cofactor">
    <cofactor evidence="2 9">
        <name>FAD</name>
        <dbReference type="ChEBI" id="CHEBI:57692"/>
    </cofactor>
</comment>
<dbReference type="Gene3D" id="3.40.50.80">
    <property type="entry name" value="Nucleotide-binding domain of ferredoxin-NADP reductase (FNR) module"/>
    <property type="match status" value="1"/>
</dbReference>
<feature type="binding site" evidence="9">
    <location>
        <position position="628"/>
    </location>
    <ligand>
        <name>FAD</name>
        <dbReference type="ChEBI" id="CHEBI:57692"/>
    </ligand>
</feature>
<evidence type="ECO:0000256" key="8">
    <source>
        <dbReference type="ARBA" id="ARBA00023002"/>
    </source>
</evidence>
<comment type="similarity">
    <text evidence="9">In the N-terminal section; belongs to the flavodoxin family.</text>
</comment>
<dbReference type="InterPro" id="IPR017927">
    <property type="entry name" value="FAD-bd_FR_type"/>
</dbReference>
<name>A0A6A6JM46_WESOR</name>
<gene>
    <name evidence="9" type="primary">TAH18</name>
    <name evidence="12" type="ORF">EI97DRAFT_271868</name>
</gene>
<dbReference type="InterPro" id="IPR001433">
    <property type="entry name" value="OxRdtase_FAD/NAD-bd"/>
</dbReference>
<dbReference type="Gene3D" id="2.40.30.10">
    <property type="entry name" value="Translation factors"/>
    <property type="match status" value="1"/>
</dbReference>
<keyword evidence="6 9" id="KW-0274">FAD</keyword>
<organism evidence="12 13">
    <name type="scientific">Westerdykella ornata</name>
    <dbReference type="NCBI Taxonomy" id="318751"/>
    <lineage>
        <taxon>Eukaryota</taxon>
        <taxon>Fungi</taxon>
        <taxon>Dikarya</taxon>
        <taxon>Ascomycota</taxon>
        <taxon>Pezizomycotina</taxon>
        <taxon>Dothideomycetes</taxon>
        <taxon>Pleosporomycetidae</taxon>
        <taxon>Pleosporales</taxon>
        <taxon>Sporormiaceae</taxon>
        <taxon>Westerdykella</taxon>
    </lineage>
</organism>
<comment type="subcellular location">
    <subcellularLocation>
        <location evidence="9">Cytoplasm</location>
    </subcellularLocation>
    <subcellularLocation>
        <location evidence="9">Mitochondrion</location>
    </subcellularLocation>
    <text evidence="9">Relocalizes to mitochondria after H(2)O(2) exposure.</text>
</comment>
<comment type="subunit">
    <text evidence="9">Interacts with DRE2; as part of the cytosolic iron-sulfur (Fe-S) protein assembly (CIA) machinery.</text>
</comment>
<comment type="similarity">
    <text evidence="9">In the C-terminal section; belongs to the flavoprotein pyridine nucleotide cytochrome reductase family.</text>
</comment>
<dbReference type="GO" id="GO:0005739">
    <property type="term" value="C:mitochondrion"/>
    <property type="evidence" value="ECO:0007669"/>
    <property type="project" value="UniProtKB-SubCell"/>
</dbReference>
<evidence type="ECO:0000256" key="1">
    <source>
        <dbReference type="ARBA" id="ARBA00001917"/>
    </source>
</evidence>
<dbReference type="GO" id="GO:0016651">
    <property type="term" value="F:oxidoreductase activity, acting on NAD(P)H"/>
    <property type="evidence" value="ECO:0007669"/>
    <property type="project" value="UniProtKB-UniRule"/>
</dbReference>
<dbReference type="Gene3D" id="3.40.50.360">
    <property type="match status" value="1"/>
</dbReference>
<dbReference type="PROSITE" id="PS50902">
    <property type="entry name" value="FLAVODOXIN_LIKE"/>
    <property type="match status" value="1"/>
</dbReference>
<feature type="binding site" evidence="9">
    <location>
        <begin position="553"/>
        <end position="557"/>
    </location>
    <ligand>
        <name>NADP(+)</name>
        <dbReference type="ChEBI" id="CHEBI:58349"/>
    </ligand>
</feature>
<dbReference type="FunFam" id="3.40.50.360:FF:000034">
    <property type="entry name" value="NADPH-dependent diflavin oxidoreductase 1"/>
    <property type="match status" value="1"/>
</dbReference>
<feature type="binding site" evidence="9">
    <location>
        <position position="136"/>
    </location>
    <ligand>
        <name>FMN</name>
        <dbReference type="ChEBI" id="CHEBI:58210"/>
    </ligand>
</feature>
<comment type="function">
    <text evidence="9">NADPH-dependent reductase which is a central component of the cytosolic iron-sulfur (Fe-S) protein assembly (CIA) machinery. Transfers electrons from NADPH via its FAD and FMN prosthetic groups to the [2Fe-2S] cluster of DRE2, another key component of the CIA machinery. In turn, this reduced cluster provides electrons for assembly of cytosolic iron-sulfur cluster proteins. Positively controls H(2)O(2)-induced cell death.</text>
</comment>
<keyword evidence="9" id="KW-0496">Mitochondrion</keyword>
<evidence type="ECO:0000259" key="10">
    <source>
        <dbReference type="PROSITE" id="PS50902"/>
    </source>
</evidence>
<dbReference type="GO" id="GO:0050661">
    <property type="term" value="F:NADP binding"/>
    <property type="evidence" value="ECO:0007669"/>
    <property type="project" value="UniProtKB-UniRule"/>
</dbReference>
<keyword evidence="4 9" id="KW-0285">Flavoprotein</keyword>
<comment type="caution">
    <text evidence="9">Lacks conserved residue(s) required for the propagation of feature annotation.</text>
</comment>
<feature type="domain" description="Flavodoxin-like" evidence="10">
    <location>
        <begin position="10"/>
        <end position="154"/>
    </location>
</feature>
<dbReference type="InterPro" id="IPR017938">
    <property type="entry name" value="Riboflavin_synthase-like_b-brl"/>
</dbReference>
<keyword evidence="8 9" id="KW-0560">Oxidoreductase</keyword>